<evidence type="ECO:0000313" key="2">
    <source>
        <dbReference type="EMBL" id="MDR9894742.1"/>
    </source>
</evidence>
<feature type="region of interest" description="Disordered" evidence="1">
    <location>
        <begin position="78"/>
        <end position="98"/>
    </location>
</feature>
<dbReference type="AlphaFoldDB" id="A0AAP5I469"/>
<dbReference type="EMBL" id="JAALHA020000003">
    <property type="protein sequence ID" value="MDR9894742.1"/>
    <property type="molecule type" value="Genomic_DNA"/>
</dbReference>
<evidence type="ECO:0000313" key="3">
    <source>
        <dbReference type="Proteomes" id="UP000667802"/>
    </source>
</evidence>
<name>A0AAP5I469_9CYAN</name>
<organism evidence="2 3">
    <name type="scientific">Aetokthonos hydrillicola Thurmond2011</name>
    <dbReference type="NCBI Taxonomy" id="2712845"/>
    <lineage>
        <taxon>Bacteria</taxon>
        <taxon>Bacillati</taxon>
        <taxon>Cyanobacteriota</taxon>
        <taxon>Cyanophyceae</taxon>
        <taxon>Nostocales</taxon>
        <taxon>Hapalosiphonaceae</taxon>
        <taxon>Aetokthonos</taxon>
    </lineage>
</organism>
<gene>
    <name evidence="2" type="ORF">G7B40_009190</name>
</gene>
<accession>A0AAP5I469</accession>
<reference evidence="3" key="1">
    <citation type="journal article" date="2021" name="Science">
        <title>Hunting the eagle killer: A cyanobacterial neurotoxin causes vacuolar myelinopathy.</title>
        <authorList>
            <person name="Breinlinger S."/>
            <person name="Phillips T.J."/>
            <person name="Haram B.N."/>
            <person name="Mares J."/>
            <person name="Martinez Yerena J.A."/>
            <person name="Hrouzek P."/>
            <person name="Sobotka R."/>
            <person name="Henderson W.M."/>
            <person name="Schmieder P."/>
            <person name="Williams S.M."/>
            <person name="Lauderdale J.D."/>
            <person name="Wilde H.D."/>
            <person name="Gerrin W."/>
            <person name="Kust A."/>
            <person name="Washington J.W."/>
            <person name="Wagner C."/>
            <person name="Geier B."/>
            <person name="Liebeke M."/>
            <person name="Enke H."/>
            <person name="Niedermeyer T.H.J."/>
            <person name="Wilde S.B."/>
        </authorList>
    </citation>
    <scope>NUCLEOTIDE SEQUENCE [LARGE SCALE GENOMIC DNA]</scope>
    <source>
        <strain evidence="3">Thurmond2011</strain>
    </source>
</reference>
<comment type="caution">
    <text evidence="2">The sequence shown here is derived from an EMBL/GenBank/DDBJ whole genome shotgun (WGS) entry which is preliminary data.</text>
</comment>
<evidence type="ECO:0008006" key="4">
    <source>
        <dbReference type="Google" id="ProtNLM"/>
    </source>
</evidence>
<dbReference type="RefSeq" id="WP_208339733.1">
    <property type="nucleotide sequence ID" value="NZ_CAWQFN010000563.1"/>
</dbReference>
<dbReference type="Proteomes" id="UP000667802">
    <property type="component" value="Unassembled WGS sequence"/>
</dbReference>
<proteinExistence type="predicted"/>
<keyword evidence="3" id="KW-1185">Reference proteome</keyword>
<sequence length="98" mass="11249">MFEPTSRYYNLETTYLTTTDGRRIGYKRRRFLPQGREMPLLMEVIVKDSDRLDLIADSTLGVSEQFWQICDANNAMNPAELTSEPGKRLRIPIPQPGG</sequence>
<evidence type="ECO:0000256" key="1">
    <source>
        <dbReference type="SAM" id="MobiDB-lite"/>
    </source>
</evidence>
<protein>
    <recommendedName>
        <fullName evidence="4">LysM domain-containing protein</fullName>
    </recommendedName>
</protein>